<comment type="caution">
    <text evidence="7">The sequence shown here is derived from an EMBL/GenBank/DDBJ whole genome shotgun (WGS) entry which is preliminary data.</text>
</comment>
<keyword evidence="2" id="KW-1003">Cell membrane</keyword>
<dbReference type="SUPFAM" id="SSF103473">
    <property type="entry name" value="MFS general substrate transporter"/>
    <property type="match status" value="1"/>
</dbReference>
<feature type="transmembrane region" description="Helical" evidence="6">
    <location>
        <begin position="12"/>
        <end position="34"/>
    </location>
</feature>
<dbReference type="RefSeq" id="WP_378254758.1">
    <property type="nucleotide sequence ID" value="NZ_JBHSIT010000003.1"/>
</dbReference>
<dbReference type="EMBL" id="JBHSIT010000003">
    <property type="protein sequence ID" value="MFC4908288.1"/>
    <property type="molecule type" value="Genomic_DNA"/>
</dbReference>
<feature type="transmembrane region" description="Helical" evidence="6">
    <location>
        <begin position="340"/>
        <end position="358"/>
    </location>
</feature>
<feature type="transmembrane region" description="Helical" evidence="6">
    <location>
        <begin position="97"/>
        <end position="118"/>
    </location>
</feature>
<dbReference type="PANTHER" id="PTHR23513">
    <property type="entry name" value="INTEGRAL MEMBRANE EFFLUX PROTEIN-RELATED"/>
    <property type="match status" value="1"/>
</dbReference>
<accession>A0ABV9TXR5</accession>
<feature type="transmembrane region" description="Helical" evidence="6">
    <location>
        <begin position="40"/>
        <end position="61"/>
    </location>
</feature>
<evidence type="ECO:0000256" key="1">
    <source>
        <dbReference type="ARBA" id="ARBA00004651"/>
    </source>
</evidence>
<keyword evidence="8" id="KW-1185">Reference proteome</keyword>
<gene>
    <name evidence="7" type="ORF">ACFPCY_13210</name>
</gene>
<dbReference type="Pfam" id="PF07690">
    <property type="entry name" value="MFS_1"/>
    <property type="match status" value="1"/>
</dbReference>
<evidence type="ECO:0000256" key="4">
    <source>
        <dbReference type="ARBA" id="ARBA00022989"/>
    </source>
</evidence>
<dbReference type="InterPro" id="IPR011701">
    <property type="entry name" value="MFS"/>
</dbReference>
<feature type="transmembrane region" description="Helical" evidence="6">
    <location>
        <begin position="73"/>
        <end position="91"/>
    </location>
</feature>
<evidence type="ECO:0000313" key="8">
    <source>
        <dbReference type="Proteomes" id="UP001595872"/>
    </source>
</evidence>
<protein>
    <submittedName>
        <fullName evidence="7">MFS transporter</fullName>
    </submittedName>
</protein>
<keyword evidence="5 6" id="KW-0472">Membrane</keyword>
<keyword evidence="4 6" id="KW-1133">Transmembrane helix</keyword>
<evidence type="ECO:0000256" key="6">
    <source>
        <dbReference type="SAM" id="Phobius"/>
    </source>
</evidence>
<organism evidence="7 8">
    <name type="scientific">Actinomadura gamaensis</name>
    <dbReference type="NCBI Taxonomy" id="1763541"/>
    <lineage>
        <taxon>Bacteria</taxon>
        <taxon>Bacillati</taxon>
        <taxon>Actinomycetota</taxon>
        <taxon>Actinomycetes</taxon>
        <taxon>Streptosporangiales</taxon>
        <taxon>Thermomonosporaceae</taxon>
        <taxon>Actinomadura</taxon>
    </lineage>
</organism>
<feature type="transmembrane region" description="Helical" evidence="6">
    <location>
        <begin position="300"/>
        <end position="319"/>
    </location>
</feature>
<dbReference type="Proteomes" id="UP001595872">
    <property type="component" value="Unassembled WGS sequence"/>
</dbReference>
<feature type="transmembrane region" description="Helical" evidence="6">
    <location>
        <begin position="248"/>
        <end position="266"/>
    </location>
</feature>
<evidence type="ECO:0000256" key="2">
    <source>
        <dbReference type="ARBA" id="ARBA00022475"/>
    </source>
</evidence>
<keyword evidence="3 6" id="KW-0812">Transmembrane</keyword>
<dbReference type="Gene3D" id="1.20.1250.20">
    <property type="entry name" value="MFS general substrate transporter like domains"/>
    <property type="match status" value="1"/>
</dbReference>
<comment type="subcellular location">
    <subcellularLocation>
        <location evidence="1">Cell membrane</location>
        <topology evidence="1">Multi-pass membrane protein</topology>
    </subcellularLocation>
</comment>
<dbReference type="InterPro" id="IPR036259">
    <property type="entry name" value="MFS_trans_sf"/>
</dbReference>
<name>A0ABV9TXR5_9ACTN</name>
<feature type="transmembrane region" description="Helical" evidence="6">
    <location>
        <begin position="364"/>
        <end position="382"/>
    </location>
</feature>
<feature type="transmembrane region" description="Helical" evidence="6">
    <location>
        <begin position="278"/>
        <end position="294"/>
    </location>
</feature>
<evidence type="ECO:0000256" key="3">
    <source>
        <dbReference type="ARBA" id="ARBA00022692"/>
    </source>
</evidence>
<sequence>MGALHDGRFRRLLVGQSLSSLGDSALYLALGIWAKDLTGSNAAAGAVFLCLALPVPFGPLAGHVVDRTGRRRLLIVTNAVAGTGVLALLLVRSTAQLPIIYVVAVGYGCAFGLLRPALAGLVKDLVRGEDLVTANAAIRTVGEGFRVLSPLVGAGLYTAAGGGALAVFDSATFGVAILVLATLRVEESEVPDGPSGGAIDGVRHIRRTPLLAWMSLVAAAAFGVLGFFDSTDFAVVDQGLRHPPSFFGVLMSVQGAGSVLGGLTVARMIRRVGEARTVGAALALCAAGSGLMTVPLTPVVLGGFVLAGVGVPWLLVGYATAWQRHTPPRLIGRVSAAADLYLLLPQTASIAAGAALVGVLDYRVLLAACGATLAVTGGLLLVRRVAAPDAVSPEATPARN</sequence>
<proteinExistence type="predicted"/>
<evidence type="ECO:0000313" key="7">
    <source>
        <dbReference type="EMBL" id="MFC4908288.1"/>
    </source>
</evidence>
<dbReference type="CDD" id="cd06173">
    <property type="entry name" value="MFS_MefA_like"/>
    <property type="match status" value="1"/>
</dbReference>
<reference evidence="8" key="1">
    <citation type="journal article" date="2019" name="Int. J. Syst. Evol. Microbiol.">
        <title>The Global Catalogue of Microorganisms (GCM) 10K type strain sequencing project: providing services to taxonomists for standard genome sequencing and annotation.</title>
        <authorList>
            <consortium name="The Broad Institute Genomics Platform"/>
            <consortium name="The Broad Institute Genome Sequencing Center for Infectious Disease"/>
            <person name="Wu L."/>
            <person name="Ma J."/>
        </authorList>
    </citation>
    <scope>NUCLEOTIDE SEQUENCE [LARGE SCALE GENOMIC DNA]</scope>
    <source>
        <strain evidence="8">KLKA75</strain>
    </source>
</reference>
<evidence type="ECO:0000256" key="5">
    <source>
        <dbReference type="ARBA" id="ARBA00023136"/>
    </source>
</evidence>
<dbReference type="PANTHER" id="PTHR23513:SF6">
    <property type="entry name" value="MAJOR FACILITATOR SUPERFAMILY ASSOCIATED DOMAIN-CONTAINING PROTEIN"/>
    <property type="match status" value="1"/>
</dbReference>
<feature type="transmembrane region" description="Helical" evidence="6">
    <location>
        <begin position="210"/>
        <end position="228"/>
    </location>
</feature>